<dbReference type="EMBL" id="BK015584">
    <property type="protein sequence ID" value="DAE14512.1"/>
    <property type="molecule type" value="Genomic_DNA"/>
</dbReference>
<reference evidence="2" key="1">
    <citation type="journal article" date="2021" name="Proc. Natl. Acad. Sci. U.S.A.">
        <title>A Catalog of Tens of Thousands of Viruses from Human Metagenomes Reveals Hidden Associations with Chronic Diseases.</title>
        <authorList>
            <person name="Tisza M.J."/>
            <person name="Buck C.B."/>
        </authorList>
    </citation>
    <scope>NUCLEOTIDE SEQUENCE</scope>
    <source>
        <strain evidence="2">Ct0QB11</strain>
    </source>
</reference>
<protein>
    <submittedName>
        <fullName evidence="2">Uncharacterized protein</fullName>
    </submittedName>
</protein>
<evidence type="ECO:0000313" key="2">
    <source>
        <dbReference type="EMBL" id="DAE14512.1"/>
    </source>
</evidence>
<proteinExistence type="predicted"/>
<sequence>MGNYESFLKARDIDSSVGEIEEEKEAANLDDTNPSEAGQANDDTQNLTDQNGDLEQNEGGNEDPSTPAADQSKANAKNNK</sequence>
<name>A0A8S5Q611_9CAUD</name>
<feature type="compositionally biased region" description="Polar residues" evidence="1">
    <location>
        <begin position="30"/>
        <end position="54"/>
    </location>
</feature>
<organism evidence="2">
    <name type="scientific">Myoviridae sp. ct0QB11</name>
    <dbReference type="NCBI Taxonomy" id="2825012"/>
    <lineage>
        <taxon>Viruses</taxon>
        <taxon>Duplodnaviria</taxon>
        <taxon>Heunggongvirae</taxon>
        <taxon>Uroviricota</taxon>
        <taxon>Caudoviricetes</taxon>
    </lineage>
</organism>
<feature type="compositionally biased region" description="Polar residues" evidence="1">
    <location>
        <begin position="68"/>
        <end position="80"/>
    </location>
</feature>
<feature type="region of interest" description="Disordered" evidence="1">
    <location>
        <begin position="1"/>
        <end position="80"/>
    </location>
</feature>
<evidence type="ECO:0000256" key="1">
    <source>
        <dbReference type="SAM" id="MobiDB-lite"/>
    </source>
</evidence>
<accession>A0A8S5Q611</accession>